<proteinExistence type="predicted"/>
<dbReference type="EMBL" id="JAVDUG010000001">
    <property type="protein sequence ID" value="MDR6776224.1"/>
    <property type="molecule type" value="Genomic_DNA"/>
</dbReference>
<comment type="caution">
    <text evidence="1">The sequence shown here is derived from an EMBL/GenBank/DDBJ whole genome shotgun (WGS) entry which is preliminary data.</text>
</comment>
<gene>
    <name evidence="1" type="ORF">J2W98_000471</name>
</gene>
<dbReference type="Proteomes" id="UP001266807">
    <property type="component" value="Unassembled WGS sequence"/>
</dbReference>
<protein>
    <submittedName>
        <fullName evidence="1">Uncharacterized protein</fullName>
    </submittedName>
</protein>
<organism evidence="1 2">
    <name type="scientific">Paenibacillus peoriae</name>
    <dbReference type="NCBI Taxonomy" id="59893"/>
    <lineage>
        <taxon>Bacteria</taxon>
        <taxon>Bacillati</taxon>
        <taxon>Bacillota</taxon>
        <taxon>Bacilli</taxon>
        <taxon>Bacillales</taxon>
        <taxon>Paenibacillaceae</taxon>
        <taxon>Paenibacillus</taxon>
    </lineage>
</organism>
<sequence length="39" mass="4428">MKKKIARFVANRLTKDAEKASKKEKTIIGAMPTPKELKK</sequence>
<reference evidence="1 2" key="1">
    <citation type="submission" date="2023-07" db="EMBL/GenBank/DDBJ databases">
        <title>Sorghum-associated microbial communities from plants grown in Nebraska, USA.</title>
        <authorList>
            <person name="Schachtman D."/>
        </authorList>
    </citation>
    <scope>NUCLEOTIDE SEQUENCE [LARGE SCALE GENOMIC DNA]</scope>
    <source>
        <strain evidence="1 2">BE143</strain>
    </source>
</reference>
<keyword evidence="2" id="KW-1185">Reference proteome</keyword>
<name>A0ABU1QAH1_9BACL</name>
<evidence type="ECO:0000313" key="1">
    <source>
        <dbReference type="EMBL" id="MDR6776224.1"/>
    </source>
</evidence>
<accession>A0ABU1QAH1</accession>
<evidence type="ECO:0000313" key="2">
    <source>
        <dbReference type="Proteomes" id="UP001266807"/>
    </source>
</evidence>